<dbReference type="EMBL" id="LMXI01000434">
    <property type="protein sequence ID" value="KRT57922.1"/>
    <property type="molecule type" value="Genomic_DNA"/>
</dbReference>
<name>A0A0T5Z4S2_9GAMM</name>
<feature type="non-terminal residue" evidence="1">
    <location>
        <position position="50"/>
    </location>
</feature>
<evidence type="ECO:0000313" key="1">
    <source>
        <dbReference type="EMBL" id="KRT57922.1"/>
    </source>
</evidence>
<reference evidence="1 2" key="1">
    <citation type="submission" date="2015-11" db="EMBL/GenBank/DDBJ databases">
        <title>The genome of Candidatus Endoriftia persephone in Ridgeia piscesae and population structure of the North Eastern Pacific vestimentiferan symbionts.</title>
        <authorList>
            <person name="Perez M."/>
            <person name="Juniper K.S."/>
        </authorList>
    </citation>
    <scope>NUCLEOTIDE SEQUENCE [LARGE SCALE GENOMIC DNA]</scope>
    <source>
        <strain evidence="1">Ind10</strain>
    </source>
</reference>
<evidence type="ECO:0000313" key="2">
    <source>
        <dbReference type="Proteomes" id="UP000051276"/>
    </source>
</evidence>
<gene>
    <name evidence="1" type="ORF">Ga0076813_12601</name>
</gene>
<organism evidence="1 2">
    <name type="scientific">endosymbiont of Ridgeia piscesae</name>
    <dbReference type="NCBI Taxonomy" id="54398"/>
    <lineage>
        <taxon>Bacteria</taxon>
        <taxon>Pseudomonadati</taxon>
        <taxon>Pseudomonadota</taxon>
        <taxon>Gammaproteobacteria</taxon>
        <taxon>sulfur-oxidizing symbionts</taxon>
    </lineage>
</organism>
<sequence length="50" mass="5080">MIVLMTAGCGGSSGEAVVTNSGDLSDIIPYQTAGRYSSVLKGCVDIDTIL</sequence>
<accession>A0A0T5Z4S2</accession>
<dbReference type="AlphaFoldDB" id="A0A0T5Z4S2"/>
<dbReference type="Proteomes" id="UP000051276">
    <property type="component" value="Unassembled WGS sequence"/>
</dbReference>
<comment type="caution">
    <text evidence="1">The sequence shown here is derived from an EMBL/GenBank/DDBJ whole genome shotgun (WGS) entry which is preliminary data.</text>
</comment>
<proteinExistence type="predicted"/>
<protein>
    <submittedName>
        <fullName evidence="1">Uncharacterized protein</fullName>
    </submittedName>
</protein>